<dbReference type="GO" id="GO:0051536">
    <property type="term" value="F:iron-sulfur cluster binding"/>
    <property type="evidence" value="ECO:0007669"/>
    <property type="project" value="UniProtKB-KW"/>
</dbReference>
<keyword evidence="5 13" id="KW-0540">Nuclease</keyword>
<keyword evidence="7 13" id="KW-0378">Hydrolase</keyword>
<organism evidence="15 16">
    <name type="scientific">Butyricicoccus porcorum</name>
    <dbReference type="NCBI Taxonomy" id="1945634"/>
    <lineage>
        <taxon>Bacteria</taxon>
        <taxon>Bacillati</taxon>
        <taxon>Bacillota</taxon>
        <taxon>Clostridia</taxon>
        <taxon>Eubacteriales</taxon>
        <taxon>Butyricicoccaceae</taxon>
        <taxon>Butyricicoccus</taxon>
    </lineage>
</organism>
<evidence type="ECO:0000256" key="13">
    <source>
        <dbReference type="RuleBase" id="RU365022"/>
    </source>
</evidence>
<evidence type="ECO:0000256" key="2">
    <source>
        <dbReference type="ARBA" id="ARBA00009189"/>
    </source>
</evidence>
<evidence type="ECO:0000256" key="10">
    <source>
        <dbReference type="ARBA" id="ARBA00023014"/>
    </source>
</evidence>
<proteinExistence type="inferred from homology"/>
<comment type="cofactor">
    <cofactor evidence="1">
        <name>[4Fe-4S] cluster</name>
        <dbReference type="ChEBI" id="CHEBI:49883"/>
    </cofactor>
</comment>
<comment type="function">
    <text evidence="13">CRISPR (clustered regularly interspaced short palindromic repeat) is an adaptive immune system that provides protection against mobile genetic elements (viruses, transposable elements and conjugative plasmids). CRISPR clusters contain sequences complementary to antecedent mobile elements and target invading nucleic acids. CRISPR clusters are transcribed and processed into CRISPR RNA (crRNA).</text>
</comment>
<dbReference type="InterPro" id="IPR011604">
    <property type="entry name" value="PDDEXK-like_dom_sf"/>
</dbReference>
<comment type="cofactor">
    <cofactor evidence="13">
        <name>iron-sulfur cluster</name>
        <dbReference type="ChEBI" id="CHEBI:30408"/>
    </cofactor>
</comment>
<evidence type="ECO:0000256" key="7">
    <source>
        <dbReference type="ARBA" id="ARBA00022801"/>
    </source>
</evidence>
<dbReference type="InterPro" id="IPR051827">
    <property type="entry name" value="Cas4_exonuclease"/>
</dbReference>
<dbReference type="OrthoDB" id="9781776at2"/>
<keyword evidence="10 13" id="KW-0411">Iron-sulfur</keyword>
<comment type="similarity">
    <text evidence="2 13">Belongs to the CRISPR-associated exonuclease Cas4 family.</text>
</comment>
<dbReference type="GO" id="GO:0051607">
    <property type="term" value="P:defense response to virus"/>
    <property type="evidence" value="ECO:0007669"/>
    <property type="project" value="UniProtKB-KW"/>
</dbReference>
<dbReference type="EC" id="3.1.12.1" evidence="3 13"/>
<dbReference type="PANTHER" id="PTHR36531:SF6">
    <property type="entry name" value="DNA REPLICATION ATP-DEPENDENT HELICASE_NUCLEASE DNA2"/>
    <property type="match status" value="1"/>
</dbReference>
<dbReference type="Pfam" id="PF01930">
    <property type="entry name" value="Cas_Cas4"/>
    <property type="match status" value="1"/>
</dbReference>
<dbReference type="PANTHER" id="PTHR36531">
    <property type="entry name" value="CRISPR-ASSOCIATED EXONUCLEASE CAS4"/>
    <property type="match status" value="1"/>
</dbReference>
<evidence type="ECO:0000256" key="6">
    <source>
        <dbReference type="ARBA" id="ARBA00022723"/>
    </source>
</evidence>
<evidence type="ECO:0000313" key="15">
    <source>
        <dbReference type="EMBL" id="OUM20082.1"/>
    </source>
</evidence>
<keyword evidence="6 13" id="KW-0479">Metal-binding</keyword>
<evidence type="ECO:0000256" key="4">
    <source>
        <dbReference type="ARBA" id="ARBA00020049"/>
    </source>
</evidence>
<evidence type="ECO:0000256" key="12">
    <source>
        <dbReference type="ARBA" id="ARBA00023211"/>
    </source>
</evidence>
<dbReference type="InterPro" id="IPR022765">
    <property type="entry name" value="Dna2/Cas4_DUF83"/>
</dbReference>
<name>A0A252F2X3_9FIRM</name>
<accession>A0A252F2X3</accession>
<keyword evidence="11 13" id="KW-0051">Antiviral defense</keyword>
<dbReference type="Proteomes" id="UP000194903">
    <property type="component" value="Unassembled WGS sequence"/>
</dbReference>
<dbReference type="Gene3D" id="3.90.320.10">
    <property type="match status" value="1"/>
</dbReference>
<dbReference type="RefSeq" id="WP_087020858.1">
    <property type="nucleotide sequence ID" value="NZ_CP178353.1"/>
</dbReference>
<keyword evidence="9 13" id="KW-0408">Iron</keyword>
<dbReference type="GO" id="GO:0046872">
    <property type="term" value="F:metal ion binding"/>
    <property type="evidence" value="ECO:0007669"/>
    <property type="project" value="UniProtKB-KW"/>
</dbReference>
<comment type="cofactor">
    <cofactor evidence="13">
        <name>Mg(2+)</name>
        <dbReference type="ChEBI" id="CHEBI:18420"/>
    </cofactor>
    <cofactor evidence="13">
        <name>Mn(2+)</name>
        <dbReference type="ChEBI" id="CHEBI:29035"/>
    </cofactor>
    <text evidence="13">Mg(2+) or Mn(2+) required for ssDNA cleavage activity.</text>
</comment>
<evidence type="ECO:0000256" key="9">
    <source>
        <dbReference type="ARBA" id="ARBA00023004"/>
    </source>
</evidence>
<dbReference type="NCBIfam" id="TIGR00372">
    <property type="entry name" value="cas4"/>
    <property type="match status" value="1"/>
</dbReference>
<comment type="caution">
    <text evidence="15">The sequence shown here is derived from an EMBL/GenBank/DDBJ whole genome shotgun (WGS) entry which is preliminary data.</text>
</comment>
<evidence type="ECO:0000256" key="3">
    <source>
        <dbReference type="ARBA" id="ARBA00012768"/>
    </source>
</evidence>
<evidence type="ECO:0000256" key="8">
    <source>
        <dbReference type="ARBA" id="ARBA00022839"/>
    </source>
</evidence>
<protein>
    <recommendedName>
        <fullName evidence="4 13">CRISPR-associated exonuclease Cas4</fullName>
        <ecNumber evidence="3 13">3.1.12.1</ecNumber>
    </recommendedName>
</protein>
<evidence type="ECO:0000256" key="11">
    <source>
        <dbReference type="ARBA" id="ARBA00023118"/>
    </source>
</evidence>
<keyword evidence="8 13" id="KW-0269">Exonuclease</keyword>
<evidence type="ECO:0000259" key="14">
    <source>
        <dbReference type="Pfam" id="PF01930"/>
    </source>
</evidence>
<evidence type="ECO:0000313" key="16">
    <source>
        <dbReference type="Proteomes" id="UP000194903"/>
    </source>
</evidence>
<sequence length="221" mass="25770">MGYREEEYLMLSGIQHFIFCRRQWALIHLEQQWAENYRTVDGNLMHEHTHDSRMRTRRGDILTIRGLKIHSQKLGLSGECDVVEFHLNSDGIRLARTEGLWQPYPVEYKRGESKSNQADEAQLCAQAMCLEEMLCCSISEGALYYGQLRRRQIVSFTPQLRELTAATAEEMHQMYRKGHTPRVKPSKFCNACSLKELCVPRLLRKTSVSAYLEEEIEEARQ</sequence>
<keyword evidence="16" id="KW-1185">Reference proteome</keyword>
<gene>
    <name evidence="15" type="ORF">CBW42_10105</name>
</gene>
<keyword evidence="12 13" id="KW-0464">Manganese</keyword>
<dbReference type="InterPro" id="IPR013343">
    <property type="entry name" value="CRISPR-assoc_prot_Cas4"/>
</dbReference>
<evidence type="ECO:0000256" key="1">
    <source>
        <dbReference type="ARBA" id="ARBA00001966"/>
    </source>
</evidence>
<reference evidence="15 16" key="1">
    <citation type="submission" date="2017-05" db="EMBL/GenBank/DDBJ databases">
        <title>Butyricicoccus porcorum sp. nov. a butyrate-producing bacterium from the swine intestinal tract.</title>
        <authorList>
            <person name="Trachsel J."/>
            <person name="Humphrey S."/>
            <person name="Allen H.K."/>
        </authorList>
    </citation>
    <scope>NUCLEOTIDE SEQUENCE [LARGE SCALE GENOMIC DNA]</scope>
    <source>
        <strain evidence="15">BB10</strain>
    </source>
</reference>
<feature type="domain" description="DUF83" evidence="14">
    <location>
        <begin position="12"/>
        <end position="199"/>
    </location>
</feature>
<dbReference type="GO" id="GO:0004527">
    <property type="term" value="F:exonuclease activity"/>
    <property type="evidence" value="ECO:0007669"/>
    <property type="project" value="UniProtKB-KW"/>
</dbReference>
<dbReference type="AlphaFoldDB" id="A0A252F2X3"/>
<dbReference type="EMBL" id="NHOC01000008">
    <property type="protein sequence ID" value="OUM20082.1"/>
    <property type="molecule type" value="Genomic_DNA"/>
</dbReference>
<evidence type="ECO:0000256" key="5">
    <source>
        <dbReference type="ARBA" id="ARBA00022722"/>
    </source>
</evidence>